<dbReference type="InterPro" id="IPR014756">
    <property type="entry name" value="Ig_E-set"/>
</dbReference>
<dbReference type="AlphaFoldDB" id="A0A803P6N4"/>
<protein>
    <submittedName>
        <fullName evidence="1">Uncharacterized protein</fullName>
    </submittedName>
</protein>
<dbReference type="Proteomes" id="UP000596661">
    <property type="component" value="Chromosome 3"/>
</dbReference>
<dbReference type="EMBL" id="UZAU01000331">
    <property type="status" value="NOT_ANNOTATED_CDS"/>
    <property type="molecule type" value="Genomic_DNA"/>
</dbReference>
<dbReference type="Gene3D" id="2.60.40.150">
    <property type="entry name" value="C2 domain"/>
    <property type="match status" value="1"/>
</dbReference>
<reference evidence="1" key="1">
    <citation type="submission" date="2018-11" db="EMBL/GenBank/DDBJ databases">
        <authorList>
            <person name="Grassa J C."/>
        </authorList>
    </citation>
    <scope>NUCLEOTIDE SEQUENCE [LARGE SCALE GENOMIC DNA]</scope>
</reference>
<sequence length="123" mass="14298">MSLQAHFSRQPLKWLFDQPEVLLSSSRLLQAMVDDFKQWMAEAALRNGDDRFSCWILPRIFVIAFPNIDMSYEVLEGDNELHGDVVTLQVTLGRIWKEGQRGGAVRCPRYPKAKKEGWWLCSR</sequence>
<dbReference type="GO" id="GO:0003724">
    <property type="term" value="F:RNA helicase activity"/>
    <property type="evidence" value="ECO:0007669"/>
    <property type="project" value="TreeGrafter"/>
</dbReference>
<organism evidence="1 2">
    <name type="scientific">Cannabis sativa</name>
    <name type="common">Hemp</name>
    <name type="synonym">Marijuana</name>
    <dbReference type="NCBI Taxonomy" id="3483"/>
    <lineage>
        <taxon>Eukaryota</taxon>
        <taxon>Viridiplantae</taxon>
        <taxon>Streptophyta</taxon>
        <taxon>Embryophyta</taxon>
        <taxon>Tracheophyta</taxon>
        <taxon>Spermatophyta</taxon>
        <taxon>Magnoliopsida</taxon>
        <taxon>eudicotyledons</taxon>
        <taxon>Gunneridae</taxon>
        <taxon>Pentapetalae</taxon>
        <taxon>rosids</taxon>
        <taxon>fabids</taxon>
        <taxon>Rosales</taxon>
        <taxon>Cannabaceae</taxon>
        <taxon>Cannabis</taxon>
    </lineage>
</organism>
<dbReference type="GO" id="GO:0000388">
    <property type="term" value="P:spliceosome conformational change to release U4 (or U4atac) and U1 (or U11)"/>
    <property type="evidence" value="ECO:0007669"/>
    <property type="project" value="TreeGrafter"/>
</dbReference>
<reference evidence="1" key="2">
    <citation type="submission" date="2021-03" db="UniProtKB">
        <authorList>
            <consortium name="EnsemblPlants"/>
        </authorList>
    </citation>
    <scope>IDENTIFICATION</scope>
</reference>
<name>A0A803P6N4_CANSA</name>
<dbReference type="SUPFAM" id="SSF81296">
    <property type="entry name" value="E set domains"/>
    <property type="match status" value="1"/>
</dbReference>
<dbReference type="GO" id="GO:0003723">
    <property type="term" value="F:RNA binding"/>
    <property type="evidence" value="ECO:0007669"/>
    <property type="project" value="TreeGrafter"/>
</dbReference>
<keyword evidence="2" id="KW-1185">Reference proteome</keyword>
<dbReference type="InterPro" id="IPR035892">
    <property type="entry name" value="C2_domain_sf"/>
</dbReference>
<dbReference type="PANTHER" id="PTHR24075">
    <property type="entry name" value="SEC63 DOMAIN-CONTAINING"/>
    <property type="match status" value="1"/>
</dbReference>
<dbReference type="EnsemblPlants" id="evm.model.03.1790">
    <property type="protein sequence ID" value="cds.evm.model.03.1790"/>
    <property type="gene ID" value="evm.TU.03.1790"/>
</dbReference>
<accession>A0A803P6N4</accession>
<evidence type="ECO:0000313" key="2">
    <source>
        <dbReference type="Proteomes" id="UP000596661"/>
    </source>
</evidence>
<evidence type="ECO:0000313" key="1">
    <source>
        <dbReference type="EnsemblPlants" id="cds.evm.model.03.1790"/>
    </source>
</evidence>
<dbReference type="PANTHER" id="PTHR24075:SF5">
    <property type="entry name" value="U5 SMALL NUCLEAR RIBONUCLEOPROTEIN 200 KDA HELICASE"/>
    <property type="match status" value="1"/>
</dbReference>
<dbReference type="GO" id="GO:0005681">
    <property type="term" value="C:spliceosomal complex"/>
    <property type="evidence" value="ECO:0007669"/>
    <property type="project" value="TreeGrafter"/>
</dbReference>
<proteinExistence type="predicted"/>
<dbReference type="Gramene" id="evm.model.03.1790">
    <property type="protein sequence ID" value="cds.evm.model.03.1790"/>
    <property type="gene ID" value="evm.TU.03.1790"/>
</dbReference>